<keyword evidence="2" id="KW-1185">Reference proteome</keyword>
<evidence type="ECO:0000313" key="1">
    <source>
        <dbReference type="EMBL" id="EEX68592.1"/>
    </source>
</evidence>
<dbReference type="AlphaFoldDB" id="C9KNG8"/>
<dbReference type="STRING" id="500635.MITSMUL_04658"/>
<organism evidence="1 2">
    <name type="scientific">Mitsuokella multacida DSM 20544</name>
    <dbReference type="NCBI Taxonomy" id="500635"/>
    <lineage>
        <taxon>Bacteria</taxon>
        <taxon>Bacillati</taxon>
        <taxon>Bacillota</taxon>
        <taxon>Negativicutes</taxon>
        <taxon>Selenomonadales</taxon>
        <taxon>Selenomonadaceae</taxon>
        <taxon>Mitsuokella</taxon>
    </lineage>
</organism>
<gene>
    <name evidence="1" type="ORF">MITSMUL_04658</name>
</gene>
<comment type="caution">
    <text evidence="1">The sequence shown here is derived from an EMBL/GenBank/DDBJ whole genome shotgun (WGS) entry which is preliminary data.</text>
</comment>
<dbReference type="HOGENOM" id="CLU_3170304_0_0_9"/>
<accession>C9KNG8</accession>
<reference evidence="1" key="1">
    <citation type="submission" date="2009-09" db="EMBL/GenBank/DDBJ databases">
        <authorList>
            <person name="Weinstock G."/>
            <person name="Sodergren E."/>
            <person name="Clifton S."/>
            <person name="Fulton L."/>
            <person name="Fulton B."/>
            <person name="Courtney L."/>
            <person name="Fronick C."/>
            <person name="Harrison M."/>
            <person name="Strong C."/>
            <person name="Farmer C."/>
            <person name="Delahaunty K."/>
            <person name="Markovic C."/>
            <person name="Hall O."/>
            <person name="Minx P."/>
            <person name="Tomlinson C."/>
            <person name="Mitreva M."/>
            <person name="Nelson J."/>
            <person name="Hou S."/>
            <person name="Wollam A."/>
            <person name="Pepin K.H."/>
            <person name="Johnson M."/>
            <person name="Bhonagiri V."/>
            <person name="Nash W.E."/>
            <person name="Warren W."/>
            <person name="Chinwalla A."/>
            <person name="Mardis E.R."/>
            <person name="Wilson R.K."/>
        </authorList>
    </citation>
    <scope>NUCLEOTIDE SEQUENCE [LARGE SCALE GENOMIC DNA]</scope>
    <source>
        <strain evidence="1">DSM 20544</strain>
    </source>
</reference>
<sequence length="47" mass="5593">MIHHNTFYSGFQALLKARKPLKKVNSIRFFTFHLNSRNVILVTQVLY</sequence>
<evidence type="ECO:0000313" key="2">
    <source>
        <dbReference type="Proteomes" id="UP000003671"/>
    </source>
</evidence>
<dbReference type="EMBL" id="ABWK02000017">
    <property type="protein sequence ID" value="EEX68592.1"/>
    <property type="molecule type" value="Genomic_DNA"/>
</dbReference>
<dbReference type="Proteomes" id="UP000003671">
    <property type="component" value="Unassembled WGS sequence"/>
</dbReference>
<name>C9KNG8_9FIRM</name>
<protein>
    <submittedName>
        <fullName evidence="1">Uncharacterized protein</fullName>
    </submittedName>
</protein>
<proteinExistence type="predicted"/>